<gene>
    <name evidence="1" type="ORF">rsdtw13_38350</name>
</gene>
<name>A0ACB5RHM0_9CLOT</name>
<evidence type="ECO:0000313" key="2">
    <source>
        <dbReference type="Proteomes" id="UP001058074"/>
    </source>
</evidence>
<dbReference type="EMBL" id="BROD01000001">
    <property type="protein sequence ID" value="GKX68577.1"/>
    <property type="molecule type" value="Genomic_DNA"/>
</dbReference>
<accession>A0ACB5RHM0</accession>
<evidence type="ECO:0000313" key="1">
    <source>
        <dbReference type="EMBL" id="GKX68577.1"/>
    </source>
</evidence>
<sequence>MGDVIGEKEKLNGFESLISYNANETFADEKENCERFRLIYIENGSCIIILNEDKVSIAAPAILCMNENEYPKLEYSFDISAKSISFHPGNINSKFNFYNIREKQNNFSYTDFQDSYLLTAWLERNHNFSGIINLDFETANYIAKLFECVNKELILQRDMFWPCRSRSFLLEILVLTTRLFDKNNYVSDNKEANEPQIVEDIITYLCDNYQNKITLNSLALTFNTNRTTLSKQFYEAKNISIINYLIKHRINIAATLLRDTLLPISEIKEKVGFNDDANFWRMFKKYVGLSPSMYRSKYCWVE</sequence>
<dbReference type="Proteomes" id="UP001058074">
    <property type="component" value="Unassembled WGS sequence"/>
</dbReference>
<keyword evidence="2" id="KW-1185">Reference proteome</keyword>
<comment type="caution">
    <text evidence="1">The sequence shown here is derived from an EMBL/GenBank/DDBJ whole genome shotgun (WGS) entry which is preliminary data.</text>
</comment>
<reference evidence="1" key="1">
    <citation type="journal article" date="2025" name="Int. J. Syst. Evol. Microbiol.">
        <title>Inconstantimicrobium mannanitabidum sp. nov., a novel member of the family Clostridiaceae isolated from anoxic soil under the treatment of reductive soil disinfestation.</title>
        <authorList>
            <person name="Ueki A."/>
            <person name="Tonouchi A."/>
            <person name="Honma S."/>
            <person name="Kaku N."/>
            <person name="Ueki K."/>
        </authorList>
    </citation>
    <scope>NUCLEOTIDE SEQUENCE</scope>
    <source>
        <strain evidence="1">TW13</strain>
    </source>
</reference>
<organism evidence="1 2">
    <name type="scientific">Inconstantimicrobium mannanitabidum</name>
    <dbReference type="NCBI Taxonomy" id="1604901"/>
    <lineage>
        <taxon>Bacteria</taxon>
        <taxon>Bacillati</taxon>
        <taxon>Bacillota</taxon>
        <taxon>Clostridia</taxon>
        <taxon>Eubacteriales</taxon>
        <taxon>Clostridiaceae</taxon>
        <taxon>Inconstantimicrobium</taxon>
    </lineage>
</organism>
<proteinExistence type="predicted"/>
<protein>
    <submittedName>
        <fullName evidence="1">Uncharacterized protein</fullName>
    </submittedName>
</protein>